<feature type="domain" description="ChsH2 C-terminal OB-fold" evidence="1">
    <location>
        <begin position="53"/>
        <end position="111"/>
    </location>
</feature>
<protein>
    <submittedName>
        <fullName evidence="3">DNA-binding protein</fullName>
    </submittedName>
</protein>
<dbReference type="PANTHER" id="PTHR34075">
    <property type="entry name" value="BLR3430 PROTEIN"/>
    <property type="match status" value="1"/>
</dbReference>
<feature type="domain" description="ChsH2 rubredoxin-like zinc ribbon" evidence="2">
    <location>
        <begin position="21"/>
        <end position="51"/>
    </location>
</feature>
<accession>A0A8J3GZD6</accession>
<keyword evidence="4" id="KW-1185">Reference proteome</keyword>
<sequence>MSDPRTPRPTRNEAPQWQSEDGSLILAKCEDCGEPHYYPRVICPFCSSDNLSWITCSGRGRIYSVSVFRRAEPPYALAYVTLDEGIKMMTNIVDCDLDAIRIDDPVAVVFKDRNGIPTPMFAPVQG</sequence>
<dbReference type="SUPFAM" id="SSF50249">
    <property type="entry name" value="Nucleic acid-binding proteins"/>
    <property type="match status" value="1"/>
</dbReference>
<reference evidence="3" key="2">
    <citation type="submission" date="2020-09" db="EMBL/GenBank/DDBJ databases">
        <authorList>
            <person name="Sun Q."/>
            <person name="Kim S."/>
        </authorList>
    </citation>
    <scope>NUCLEOTIDE SEQUENCE</scope>
    <source>
        <strain evidence="3">KCTC 42650</strain>
    </source>
</reference>
<comment type="caution">
    <text evidence="3">The sequence shown here is derived from an EMBL/GenBank/DDBJ whole genome shotgun (WGS) entry which is preliminary data.</text>
</comment>
<dbReference type="InterPro" id="IPR052513">
    <property type="entry name" value="Thioester_dehydratase-like"/>
</dbReference>
<evidence type="ECO:0000313" key="3">
    <source>
        <dbReference type="EMBL" id="GHF62521.1"/>
    </source>
</evidence>
<dbReference type="RefSeq" id="WP_189681634.1">
    <property type="nucleotide sequence ID" value="NZ_BNCJ01000013.1"/>
</dbReference>
<dbReference type="PANTHER" id="PTHR34075:SF5">
    <property type="entry name" value="BLR3430 PROTEIN"/>
    <property type="match status" value="1"/>
</dbReference>
<dbReference type="Pfam" id="PF12172">
    <property type="entry name" value="zf-ChsH2"/>
    <property type="match status" value="1"/>
</dbReference>
<dbReference type="GO" id="GO:0003677">
    <property type="term" value="F:DNA binding"/>
    <property type="evidence" value="ECO:0007669"/>
    <property type="project" value="UniProtKB-KW"/>
</dbReference>
<evidence type="ECO:0000259" key="1">
    <source>
        <dbReference type="Pfam" id="PF01796"/>
    </source>
</evidence>
<dbReference type="EMBL" id="BNCJ01000013">
    <property type="protein sequence ID" value="GHF62521.1"/>
    <property type="molecule type" value="Genomic_DNA"/>
</dbReference>
<keyword evidence="3" id="KW-0238">DNA-binding</keyword>
<dbReference type="Gene3D" id="6.10.30.10">
    <property type="match status" value="1"/>
</dbReference>
<evidence type="ECO:0000259" key="2">
    <source>
        <dbReference type="Pfam" id="PF12172"/>
    </source>
</evidence>
<dbReference type="InterPro" id="IPR002878">
    <property type="entry name" value="ChsH2_C"/>
</dbReference>
<dbReference type="AlphaFoldDB" id="A0A8J3GZD6"/>
<dbReference type="InterPro" id="IPR022002">
    <property type="entry name" value="ChsH2_Znr"/>
</dbReference>
<name>A0A8J3GZD6_9RHOB</name>
<organism evidence="3 4">
    <name type="scientific">Seohaeicola zhoushanensis</name>
    <dbReference type="NCBI Taxonomy" id="1569283"/>
    <lineage>
        <taxon>Bacteria</taxon>
        <taxon>Pseudomonadati</taxon>
        <taxon>Pseudomonadota</taxon>
        <taxon>Alphaproteobacteria</taxon>
        <taxon>Rhodobacterales</taxon>
        <taxon>Roseobacteraceae</taxon>
        <taxon>Seohaeicola</taxon>
    </lineage>
</organism>
<proteinExistence type="predicted"/>
<dbReference type="InterPro" id="IPR012340">
    <property type="entry name" value="NA-bd_OB-fold"/>
</dbReference>
<gene>
    <name evidence="3" type="ORF">GCM10017056_37360</name>
</gene>
<reference evidence="3" key="1">
    <citation type="journal article" date="2014" name="Int. J. Syst. Evol. Microbiol.">
        <title>Complete genome sequence of Corynebacterium casei LMG S-19264T (=DSM 44701T), isolated from a smear-ripened cheese.</title>
        <authorList>
            <consortium name="US DOE Joint Genome Institute (JGI-PGF)"/>
            <person name="Walter F."/>
            <person name="Albersmeier A."/>
            <person name="Kalinowski J."/>
            <person name="Ruckert C."/>
        </authorList>
    </citation>
    <scope>NUCLEOTIDE SEQUENCE</scope>
    <source>
        <strain evidence="3">KCTC 42650</strain>
    </source>
</reference>
<dbReference type="Proteomes" id="UP000626220">
    <property type="component" value="Unassembled WGS sequence"/>
</dbReference>
<dbReference type="Pfam" id="PF01796">
    <property type="entry name" value="OB_ChsH2_C"/>
    <property type="match status" value="1"/>
</dbReference>
<evidence type="ECO:0000313" key="4">
    <source>
        <dbReference type="Proteomes" id="UP000626220"/>
    </source>
</evidence>